<keyword evidence="2" id="KW-1185">Reference proteome</keyword>
<proteinExistence type="predicted"/>
<comment type="caution">
    <text evidence="1">The sequence shown here is derived from an EMBL/GenBank/DDBJ whole genome shotgun (WGS) entry which is preliminary data.</text>
</comment>
<organism evidence="1 2">
    <name type="scientific">Stentor coeruleus</name>
    <dbReference type="NCBI Taxonomy" id="5963"/>
    <lineage>
        <taxon>Eukaryota</taxon>
        <taxon>Sar</taxon>
        <taxon>Alveolata</taxon>
        <taxon>Ciliophora</taxon>
        <taxon>Postciliodesmatophora</taxon>
        <taxon>Heterotrichea</taxon>
        <taxon>Heterotrichida</taxon>
        <taxon>Stentoridae</taxon>
        <taxon>Stentor</taxon>
    </lineage>
</organism>
<gene>
    <name evidence="1" type="ORF">SteCoe_27009</name>
</gene>
<accession>A0A1R2BBE4</accession>
<dbReference type="Proteomes" id="UP000187209">
    <property type="component" value="Unassembled WGS sequence"/>
</dbReference>
<dbReference type="AlphaFoldDB" id="A0A1R2BBE4"/>
<name>A0A1R2BBE4_9CILI</name>
<sequence>MLEESNILEEESKKVILESNSENLSEKDMKEYIISHFENIKKKISPERRMLIFKQLNSHIKERYFFIKSLVKDYFSCEIHASNKATFVSKENFQLICDQCAGNYSKVISISDDNLF</sequence>
<evidence type="ECO:0000313" key="1">
    <source>
        <dbReference type="EMBL" id="OMJ74123.1"/>
    </source>
</evidence>
<evidence type="ECO:0000313" key="2">
    <source>
        <dbReference type="Proteomes" id="UP000187209"/>
    </source>
</evidence>
<dbReference type="EMBL" id="MPUH01000772">
    <property type="protein sequence ID" value="OMJ74123.1"/>
    <property type="molecule type" value="Genomic_DNA"/>
</dbReference>
<reference evidence="1 2" key="1">
    <citation type="submission" date="2016-11" db="EMBL/GenBank/DDBJ databases">
        <title>The macronuclear genome of Stentor coeruleus: a giant cell with tiny introns.</title>
        <authorList>
            <person name="Slabodnick M."/>
            <person name="Ruby J.G."/>
            <person name="Reiff S.B."/>
            <person name="Swart E.C."/>
            <person name="Gosai S."/>
            <person name="Prabakaran S."/>
            <person name="Witkowska E."/>
            <person name="Larue G.E."/>
            <person name="Fisher S."/>
            <person name="Freeman R.M."/>
            <person name="Gunawardena J."/>
            <person name="Chu W."/>
            <person name="Stover N.A."/>
            <person name="Gregory B.D."/>
            <person name="Nowacki M."/>
            <person name="Derisi J."/>
            <person name="Roy S.W."/>
            <person name="Marshall W.F."/>
            <person name="Sood P."/>
        </authorList>
    </citation>
    <scope>NUCLEOTIDE SEQUENCE [LARGE SCALE GENOMIC DNA]</scope>
    <source>
        <strain evidence="1">WM001</strain>
    </source>
</reference>
<protein>
    <submittedName>
        <fullName evidence="1">Uncharacterized protein</fullName>
    </submittedName>
</protein>